<organism evidence="2 3">
    <name type="scientific">Alkalihalophilus pseudofirmus</name>
    <name type="common">Bacillus pseudofirmus</name>
    <dbReference type="NCBI Taxonomy" id="79885"/>
    <lineage>
        <taxon>Bacteria</taxon>
        <taxon>Bacillati</taxon>
        <taxon>Bacillota</taxon>
        <taxon>Bacilli</taxon>
        <taxon>Bacillales</taxon>
        <taxon>Bacillaceae</taxon>
        <taxon>Alkalihalophilus</taxon>
    </lineage>
</organism>
<reference evidence="2" key="1">
    <citation type="submission" date="2023-10" db="EMBL/GenBank/DDBJ databases">
        <title>Screening of Alkalihalophilus pseudofirmusBZ-TG-HK211 and Its Alleviation of Salt Stress on Rapeseed Growth.</title>
        <authorList>
            <person name="Zhao B."/>
            <person name="Guo T."/>
        </authorList>
    </citation>
    <scope>NUCLEOTIDE SEQUENCE</scope>
    <source>
        <strain evidence="2">BZ-TG-HK211</strain>
    </source>
</reference>
<evidence type="ECO:0000313" key="3">
    <source>
        <dbReference type="Proteomes" id="UP001285636"/>
    </source>
</evidence>
<dbReference type="Proteomes" id="UP001285636">
    <property type="component" value="Unassembled WGS sequence"/>
</dbReference>
<dbReference type="GO" id="GO:0004664">
    <property type="term" value="F:prephenate dehydratase activity"/>
    <property type="evidence" value="ECO:0007669"/>
    <property type="project" value="InterPro"/>
</dbReference>
<dbReference type="AlphaFoldDB" id="A0AAJ2NTT9"/>
<accession>A0AAJ2NTT9</accession>
<dbReference type="EMBL" id="JAWJAY010001549">
    <property type="protein sequence ID" value="MDV2888493.1"/>
    <property type="molecule type" value="Genomic_DNA"/>
</dbReference>
<dbReference type="SUPFAM" id="SSF53850">
    <property type="entry name" value="Periplasmic binding protein-like II"/>
    <property type="match status" value="1"/>
</dbReference>
<protein>
    <submittedName>
        <fullName evidence="2">Prephenate dehydratase domain-containing protein</fullName>
    </submittedName>
</protein>
<dbReference type="Gene3D" id="3.40.190.10">
    <property type="entry name" value="Periplasmic binding protein-like II"/>
    <property type="match status" value="1"/>
</dbReference>
<name>A0AAJ2NTT9_ALKPS</name>
<gene>
    <name evidence="2" type="ORF">RYX45_25360</name>
</gene>
<dbReference type="GO" id="GO:0009094">
    <property type="term" value="P:L-phenylalanine biosynthetic process"/>
    <property type="evidence" value="ECO:0007669"/>
    <property type="project" value="InterPro"/>
</dbReference>
<dbReference type="RefSeq" id="WP_323468387.1">
    <property type="nucleotide sequence ID" value="NZ_JAWJAY010001549.1"/>
</dbReference>
<proteinExistence type="predicted"/>
<evidence type="ECO:0000313" key="2">
    <source>
        <dbReference type="EMBL" id="MDV2888493.1"/>
    </source>
</evidence>
<evidence type="ECO:0000259" key="1">
    <source>
        <dbReference type="PROSITE" id="PS51171"/>
    </source>
</evidence>
<sequence>MKVGYLGPKATFTELAVKKVFKGFEYELYQTIPECMDAVLAHDVELAVVPLENTLEGSVNITLDYLT</sequence>
<dbReference type="InterPro" id="IPR001086">
    <property type="entry name" value="Preph_deHydtase"/>
</dbReference>
<dbReference type="Pfam" id="PF00800">
    <property type="entry name" value="PDT"/>
    <property type="match status" value="1"/>
</dbReference>
<feature type="domain" description="Prephenate dehydratase" evidence="1">
    <location>
        <begin position="2"/>
        <end position="67"/>
    </location>
</feature>
<feature type="non-terminal residue" evidence="2">
    <location>
        <position position="67"/>
    </location>
</feature>
<comment type="caution">
    <text evidence="2">The sequence shown here is derived from an EMBL/GenBank/DDBJ whole genome shotgun (WGS) entry which is preliminary data.</text>
</comment>
<dbReference type="PROSITE" id="PS51171">
    <property type="entry name" value="PREPHENATE_DEHYDR_3"/>
    <property type="match status" value="1"/>
</dbReference>